<feature type="compositionally biased region" description="Polar residues" evidence="1">
    <location>
        <begin position="378"/>
        <end position="393"/>
    </location>
</feature>
<evidence type="ECO:0000313" key="4">
    <source>
        <dbReference type="EMBL" id="KAF8486260.1"/>
    </source>
</evidence>
<dbReference type="PANTHER" id="PTHR23244">
    <property type="entry name" value="KELCH REPEAT DOMAIN"/>
    <property type="match status" value="1"/>
</dbReference>
<dbReference type="Proteomes" id="UP000759537">
    <property type="component" value="Unassembled WGS sequence"/>
</dbReference>
<feature type="compositionally biased region" description="Polar residues" evidence="1">
    <location>
        <begin position="962"/>
        <end position="974"/>
    </location>
</feature>
<evidence type="ECO:0008006" key="6">
    <source>
        <dbReference type="Google" id="ProtNLM"/>
    </source>
</evidence>
<reference evidence="4" key="1">
    <citation type="submission" date="2019-10" db="EMBL/GenBank/DDBJ databases">
        <authorList>
            <consortium name="DOE Joint Genome Institute"/>
            <person name="Kuo A."/>
            <person name="Miyauchi S."/>
            <person name="Kiss E."/>
            <person name="Drula E."/>
            <person name="Kohler A."/>
            <person name="Sanchez-Garcia M."/>
            <person name="Andreopoulos B."/>
            <person name="Barry K.W."/>
            <person name="Bonito G."/>
            <person name="Buee M."/>
            <person name="Carver A."/>
            <person name="Chen C."/>
            <person name="Cichocki N."/>
            <person name="Clum A."/>
            <person name="Culley D."/>
            <person name="Crous P.W."/>
            <person name="Fauchery L."/>
            <person name="Girlanda M."/>
            <person name="Hayes R."/>
            <person name="Keri Z."/>
            <person name="LaButti K."/>
            <person name="Lipzen A."/>
            <person name="Lombard V."/>
            <person name="Magnuson J."/>
            <person name="Maillard F."/>
            <person name="Morin E."/>
            <person name="Murat C."/>
            <person name="Nolan M."/>
            <person name="Ohm R."/>
            <person name="Pangilinan J."/>
            <person name="Pereira M."/>
            <person name="Perotto S."/>
            <person name="Peter M."/>
            <person name="Riley R."/>
            <person name="Sitrit Y."/>
            <person name="Stielow B."/>
            <person name="Szollosi G."/>
            <person name="Zifcakova L."/>
            <person name="Stursova M."/>
            <person name="Spatafora J.W."/>
            <person name="Tedersoo L."/>
            <person name="Vaario L.-M."/>
            <person name="Yamada A."/>
            <person name="Yan M."/>
            <person name="Wang P."/>
            <person name="Xu J."/>
            <person name="Bruns T."/>
            <person name="Baldrian P."/>
            <person name="Vilgalys R."/>
            <person name="Henrissat B."/>
            <person name="Grigoriev I.V."/>
            <person name="Hibbett D."/>
            <person name="Nagy L.G."/>
            <person name="Martin F.M."/>
        </authorList>
    </citation>
    <scope>NUCLEOTIDE SEQUENCE</scope>
    <source>
        <strain evidence="4">Prilba</strain>
    </source>
</reference>
<reference evidence="4" key="2">
    <citation type="journal article" date="2020" name="Nat. Commun.">
        <title>Large-scale genome sequencing of mycorrhizal fungi provides insights into the early evolution of symbiotic traits.</title>
        <authorList>
            <person name="Miyauchi S."/>
            <person name="Kiss E."/>
            <person name="Kuo A."/>
            <person name="Drula E."/>
            <person name="Kohler A."/>
            <person name="Sanchez-Garcia M."/>
            <person name="Morin E."/>
            <person name="Andreopoulos B."/>
            <person name="Barry K.W."/>
            <person name="Bonito G."/>
            <person name="Buee M."/>
            <person name="Carver A."/>
            <person name="Chen C."/>
            <person name="Cichocki N."/>
            <person name="Clum A."/>
            <person name="Culley D."/>
            <person name="Crous P.W."/>
            <person name="Fauchery L."/>
            <person name="Girlanda M."/>
            <person name="Hayes R.D."/>
            <person name="Keri Z."/>
            <person name="LaButti K."/>
            <person name="Lipzen A."/>
            <person name="Lombard V."/>
            <person name="Magnuson J."/>
            <person name="Maillard F."/>
            <person name="Murat C."/>
            <person name="Nolan M."/>
            <person name="Ohm R.A."/>
            <person name="Pangilinan J."/>
            <person name="Pereira M.F."/>
            <person name="Perotto S."/>
            <person name="Peter M."/>
            <person name="Pfister S."/>
            <person name="Riley R."/>
            <person name="Sitrit Y."/>
            <person name="Stielow J.B."/>
            <person name="Szollosi G."/>
            <person name="Zifcakova L."/>
            <person name="Stursova M."/>
            <person name="Spatafora J.W."/>
            <person name="Tedersoo L."/>
            <person name="Vaario L.M."/>
            <person name="Yamada A."/>
            <person name="Yan M."/>
            <person name="Wang P."/>
            <person name="Xu J."/>
            <person name="Bruns T."/>
            <person name="Baldrian P."/>
            <person name="Vilgalys R."/>
            <person name="Dunand C."/>
            <person name="Henrissat B."/>
            <person name="Grigoriev I.V."/>
            <person name="Hibbett D."/>
            <person name="Nagy L.G."/>
            <person name="Martin F.M."/>
        </authorList>
    </citation>
    <scope>NUCLEOTIDE SEQUENCE</scope>
    <source>
        <strain evidence="4">Prilba</strain>
    </source>
</reference>
<feature type="compositionally biased region" description="Basic and acidic residues" evidence="1">
    <location>
        <begin position="669"/>
        <end position="682"/>
    </location>
</feature>
<feature type="region of interest" description="Disordered" evidence="1">
    <location>
        <begin position="919"/>
        <end position="1015"/>
    </location>
</feature>
<dbReference type="Gene3D" id="2.120.10.80">
    <property type="entry name" value="Kelch-type beta propeller"/>
    <property type="match status" value="2"/>
</dbReference>
<feature type="compositionally biased region" description="Gly residues" evidence="1">
    <location>
        <begin position="400"/>
        <end position="416"/>
    </location>
</feature>
<dbReference type="AlphaFoldDB" id="A0A9P5N4X9"/>
<accession>A0A9P5N4X9</accession>
<dbReference type="EMBL" id="WHVB01000002">
    <property type="protein sequence ID" value="KAF8486260.1"/>
    <property type="molecule type" value="Genomic_DNA"/>
</dbReference>
<keyword evidence="3" id="KW-0732">Signal</keyword>
<feature type="compositionally biased region" description="Low complexity" evidence="1">
    <location>
        <begin position="706"/>
        <end position="736"/>
    </location>
</feature>
<dbReference type="GO" id="GO:0051285">
    <property type="term" value="C:cell cortex of cell tip"/>
    <property type="evidence" value="ECO:0007669"/>
    <property type="project" value="TreeGrafter"/>
</dbReference>
<evidence type="ECO:0000313" key="5">
    <source>
        <dbReference type="Proteomes" id="UP000759537"/>
    </source>
</evidence>
<feature type="compositionally biased region" description="Polar residues" evidence="1">
    <location>
        <begin position="807"/>
        <end position="817"/>
    </location>
</feature>
<proteinExistence type="predicted"/>
<dbReference type="OrthoDB" id="432528at2759"/>
<dbReference type="PANTHER" id="PTHR23244:SF470">
    <property type="entry name" value="GALACTOSE OXIDASE"/>
    <property type="match status" value="1"/>
</dbReference>
<sequence>MRRPPFLPFTFSLFSLSAALYSPVSRWGQAIAVIDDALFVYGGKTDPYNAYGYDSAPWNNDLLFLSLSTPFDPSAPPWQYLAGSQNSSSAQGTALAWHTLSAFNSSFCLIFGGNTGPLSSVVLLDNADSAQLLDLLDRTSPTFLTFPDNWAGEPQRRMRHATASANGKLYIIGGEAADGSGNTFSTHYIFDPTVPTFTQLPTQNSPPGIFGHAVVILFDGRLLVFGGISAGQLVPFGTIWVLDTTQSNLAWILASIDGSNLPSPRASFAVVLLDDGRILIQGGTDAAFQTNLADGWILDPSKNPMTWTAVPALSQVGARRDHFAVSAAGQVVFGFGYGNSAPADTTVQVYNPASSTFQPTFSPMTTSPAHTTLPPDPTQTITNPPGSSQTRSNGDPPGHSGPGQSGPNGGHTGSQTGGRPSSTGKGGPGGAGNQVGGAESNKAAIAIGAVLGGLGFTAGVALVVWYLRQRHVRSGHAFGPLGDHDDDEAPHSITAVHLGGMREKGPRILAVPLGLLGMIGLGRRHMNRSRRDILADEDRSFEWVGVSREGSGGRSSVGSRSARNSIQGLSNAITERFASIRNLALGTSSAPHSREPSTYREKMGGDPFSSEVGLMAQGLASDKLPERSRDGFALSGPSQPYTDPFADQEVSSMVLRLYDSEPEAGPNHAPERKERSATEKRPTPILTTLPPPTDFVPMSPLIEQRSQNSLSNSSSSHHTNSNSDQYAGSGSSHGAARSPRPSSILDPNPPASPPIRRSNSWWMRFAKAPLLERRGTESSSRSGGFIDFRDPNPPPRLLTIEEATHSRGPSNGTAEATQSRRRPSAGANRAYPGTLSRKPSLYYETHGRSASSLQTANTETLERLGGTMDIVQRDGTLDSQHTPLTGLEDEFGIAFGGGGGSGSGSYTQQLRALLVRGEPSYHSTRTESSSVSASIESPMVHSPLRSAAGSPTSELPHPALPSSPTSEEAGSSPRSPGVAERVRVFERRMSRESAPPPPPTNTRRREERLTPPPAAAVAVARPAVRYGLVPRASLFVANPDGAGGRGSDGG</sequence>
<feature type="region of interest" description="Disordered" evidence="1">
    <location>
        <begin position="358"/>
        <end position="435"/>
    </location>
</feature>
<keyword evidence="2" id="KW-0472">Membrane</keyword>
<feature type="compositionally biased region" description="Polar residues" evidence="1">
    <location>
        <begin position="358"/>
        <end position="370"/>
    </location>
</feature>
<feature type="signal peptide" evidence="3">
    <location>
        <begin position="1"/>
        <end position="19"/>
    </location>
</feature>
<feature type="compositionally biased region" description="Basic and acidic residues" evidence="1">
    <location>
        <begin position="980"/>
        <end position="991"/>
    </location>
</feature>
<organism evidence="4 5">
    <name type="scientific">Russula ochroleuca</name>
    <dbReference type="NCBI Taxonomy" id="152965"/>
    <lineage>
        <taxon>Eukaryota</taxon>
        <taxon>Fungi</taxon>
        <taxon>Dikarya</taxon>
        <taxon>Basidiomycota</taxon>
        <taxon>Agaricomycotina</taxon>
        <taxon>Agaricomycetes</taxon>
        <taxon>Russulales</taxon>
        <taxon>Russulaceae</taxon>
        <taxon>Russula</taxon>
    </lineage>
</organism>
<feature type="compositionally biased region" description="Low complexity" evidence="1">
    <location>
        <begin position="920"/>
        <end position="937"/>
    </location>
</feature>
<comment type="caution">
    <text evidence="4">The sequence shown here is derived from an EMBL/GenBank/DDBJ whole genome shotgun (WGS) entry which is preliminary data.</text>
</comment>
<dbReference type="GO" id="GO:0061245">
    <property type="term" value="P:establishment or maintenance of bipolar cell polarity"/>
    <property type="evidence" value="ECO:0007669"/>
    <property type="project" value="TreeGrafter"/>
</dbReference>
<feature type="transmembrane region" description="Helical" evidence="2">
    <location>
        <begin position="508"/>
        <end position="526"/>
    </location>
</feature>
<dbReference type="Pfam" id="PF24681">
    <property type="entry name" value="Kelch_KLHDC2_KLHL20_DRC7"/>
    <property type="match status" value="1"/>
</dbReference>
<keyword evidence="5" id="KW-1185">Reference proteome</keyword>
<name>A0A9P5N4X9_9AGAM</name>
<evidence type="ECO:0000256" key="3">
    <source>
        <dbReference type="SAM" id="SignalP"/>
    </source>
</evidence>
<feature type="region of interest" description="Disordered" evidence="1">
    <location>
        <begin position="660"/>
        <end position="757"/>
    </location>
</feature>
<feature type="chain" id="PRO_5040494985" description="Galactose oxidase" evidence="3">
    <location>
        <begin position="20"/>
        <end position="1050"/>
    </location>
</feature>
<protein>
    <recommendedName>
        <fullName evidence="6">Galactose oxidase</fullName>
    </recommendedName>
</protein>
<feature type="region of interest" description="Disordered" evidence="1">
    <location>
        <begin position="587"/>
        <end position="611"/>
    </location>
</feature>
<evidence type="ECO:0000256" key="2">
    <source>
        <dbReference type="SAM" id="Phobius"/>
    </source>
</evidence>
<dbReference type="SUPFAM" id="SSF117281">
    <property type="entry name" value="Kelch motif"/>
    <property type="match status" value="1"/>
</dbReference>
<feature type="transmembrane region" description="Helical" evidence="2">
    <location>
        <begin position="443"/>
        <end position="467"/>
    </location>
</feature>
<evidence type="ECO:0000256" key="1">
    <source>
        <dbReference type="SAM" id="MobiDB-lite"/>
    </source>
</evidence>
<feature type="region of interest" description="Disordered" evidence="1">
    <location>
        <begin position="772"/>
        <end position="839"/>
    </location>
</feature>
<keyword evidence="2" id="KW-1133">Transmembrane helix</keyword>
<feature type="compositionally biased region" description="Basic and acidic residues" evidence="1">
    <location>
        <begin position="592"/>
        <end position="604"/>
    </location>
</feature>
<gene>
    <name evidence="4" type="ORF">DFH94DRAFT_177259</name>
</gene>
<keyword evidence="2" id="KW-0812">Transmembrane</keyword>
<dbReference type="InterPro" id="IPR015915">
    <property type="entry name" value="Kelch-typ_b-propeller"/>
</dbReference>
<feature type="compositionally biased region" description="Gly residues" evidence="1">
    <location>
        <begin position="424"/>
        <end position="435"/>
    </location>
</feature>